<reference evidence="1" key="1">
    <citation type="submission" date="2022-08" db="EMBL/GenBank/DDBJ databases">
        <title>Genome Sequence of Fusarium decemcellulare.</title>
        <authorList>
            <person name="Buettner E."/>
        </authorList>
    </citation>
    <scope>NUCLEOTIDE SEQUENCE</scope>
    <source>
        <strain evidence="1">Babe19</strain>
    </source>
</reference>
<accession>A0ACC1SZT1</accession>
<proteinExistence type="predicted"/>
<name>A0ACC1SZT1_9HYPO</name>
<keyword evidence="2" id="KW-1185">Reference proteome</keyword>
<organism evidence="1 2">
    <name type="scientific">Fusarium decemcellulare</name>
    <dbReference type="NCBI Taxonomy" id="57161"/>
    <lineage>
        <taxon>Eukaryota</taxon>
        <taxon>Fungi</taxon>
        <taxon>Dikarya</taxon>
        <taxon>Ascomycota</taxon>
        <taxon>Pezizomycotina</taxon>
        <taxon>Sordariomycetes</taxon>
        <taxon>Hypocreomycetidae</taxon>
        <taxon>Hypocreales</taxon>
        <taxon>Nectriaceae</taxon>
        <taxon>Fusarium</taxon>
        <taxon>Fusarium decemcellulare species complex</taxon>
    </lineage>
</organism>
<sequence length="142" mass="15485">MSMSNNGHPDDIPPGVSPSTSQPSQKWTVDGYPIVDGKFHDLAADEIKTHTGVFRGGPPSLSVYWNNCASISRPNQFVAMGCISRHSVTEYLVRVGEMLRQDKCTVSSLNATQYAVNVIVLTDLSSEEFTELLREHGLTASS</sequence>
<protein>
    <submittedName>
        <fullName evidence="1">Uncharacterized protein</fullName>
    </submittedName>
</protein>
<dbReference type="EMBL" id="JANRMS010000019">
    <property type="protein sequence ID" value="KAJ3549592.1"/>
    <property type="molecule type" value="Genomic_DNA"/>
</dbReference>
<gene>
    <name evidence="1" type="ORF">NM208_g421</name>
</gene>
<comment type="caution">
    <text evidence="1">The sequence shown here is derived from an EMBL/GenBank/DDBJ whole genome shotgun (WGS) entry which is preliminary data.</text>
</comment>
<dbReference type="Proteomes" id="UP001148629">
    <property type="component" value="Unassembled WGS sequence"/>
</dbReference>
<evidence type="ECO:0000313" key="2">
    <source>
        <dbReference type="Proteomes" id="UP001148629"/>
    </source>
</evidence>
<evidence type="ECO:0000313" key="1">
    <source>
        <dbReference type="EMBL" id="KAJ3549592.1"/>
    </source>
</evidence>